<dbReference type="Proteomes" id="UP000254340">
    <property type="component" value="Unassembled WGS sequence"/>
</dbReference>
<dbReference type="EMBL" id="UGLH01000005">
    <property type="protein sequence ID" value="STT78967.1"/>
    <property type="molecule type" value="Genomic_DNA"/>
</dbReference>
<dbReference type="AlphaFoldDB" id="A0A377XDG9"/>
<organism evidence="3 4">
    <name type="scientific">Klebsiella pneumoniae</name>
    <dbReference type="NCBI Taxonomy" id="573"/>
    <lineage>
        <taxon>Bacteria</taxon>
        <taxon>Pseudomonadati</taxon>
        <taxon>Pseudomonadota</taxon>
        <taxon>Gammaproteobacteria</taxon>
        <taxon>Enterobacterales</taxon>
        <taxon>Enterobacteriaceae</taxon>
        <taxon>Klebsiella/Raoultella group</taxon>
        <taxon>Klebsiella</taxon>
        <taxon>Klebsiella pneumoniae complex</taxon>
    </lineage>
</organism>
<dbReference type="GO" id="GO:0004568">
    <property type="term" value="F:chitinase activity"/>
    <property type="evidence" value="ECO:0007669"/>
    <property type="project" value="InterPro"/>
</dbReference>
<name>A0A377XDG9_KLEPN</name>
<feature type="transmembrane region" description="Helical" evidence="1">
    <location>
        <begin position="113"/>
        <end position="132"/>
    </location>
</feature>
<dbReference type="InterPro" id="IPR000726">
    <property type="entry name" value="Glyco_hydro_19_cat"/>
</dbReference>
<feature type="domain" description="Glycoside hydrolase family 19 catalytic" evidence="2">
    <location>
        <begin position="11"/>
        <end position="58"/>
    </location>
</feature>
<keyword evidence="1" id="KW-1133">Transmembrane helix</keyword>
<sequence>MGNNGPTDGWFYRGRGLIQTTGLNNYRDCGAALKVDLVKQPELLAQDEYAARSAAWYFVKYGCLKYTDDLMRVTQIINGGQNGIGRSPCALPVGQEGAGIMITAFVKAYWKQLLIVSMLAALVAGGVVAWNIHGDRQYDAGYAQAKADRKAEVIKPVNMTNRRKQPMNVRRSRGSTRRANDALDAAARAGRLQQQLVAIREQLRQYNATVGAGSSAADTGILLTDVFEKSLERNRQLAEYADRAAEAGRVCERQYDELTR</sequence>
<dbReference type="InterPro" id="IPR023346">
    <property type="entry name" value="Lysozyme-like_dom_sf"/>
</dbReference>
<evidence type="ECO:0000313" key="3">
    <source>
        <dbReference type="EMBL" id="STT78967.1"/>
    </source>
</evidence>
<dbReference type="Pfam" id="PF10721">
    <property type="entry name" value="DUF2514"/>
    <property type="match status" value="1"/>
</dbReference>
<proteinExistence type="predicted"/>
<reference evidence="3 4" key="1">
    <citation type="submission" date="2018-06" db="EMBL/GenBank/DDBJ databases">
        <authorList>
            <consortium name="Pathogen Informatics"/>
            <person name="Doyle S."/>
        </authorList>
    </citation>
    <scope>NUCLEOTIDE SEQUENCE [LARGE SCALE GENOMIC DNA]</scope>
    <source>
        <strain evidence="3 4">NCTC5047</strain>
    </source>
</reference>
<dbReference type="Pfam" id="PF00182">
    <property type="entry name" value="Glyco_hydro_19"/>
    <property type="match status" value="1"/>
</dbReference>
<dbReference type="InterPro" id="IPR019659">
    <property type="entry name" value="DUF2514"/>
</dbReference>
<evidence type="ECO:0000313" key="4">
    <source>
        <dbReference type="Proteomes" id="UP000254340"/>
    </source>
</evidence>
<dbReference type="GO" id="GO:0006032">
    <property type="term" value="P:chitin catabolic process"/>
    <property type="evidence" value="ECO:0007669"/>
    <property type="project" value="InterPro"/>
</dbReference>
<evidence type="ECO:0000259" key="2">
    <source>
        <dbReference type="Pfam" id="PF00182"/>
    </source>
</evidence>
<gene>
    <name evidence="3" type="ORF">NCTC5047_01753</name>
</gene>
<keyword evidence="1" id="KW-0812">Transmembrane</keyword>
<accession>A0A377XDG9</accession>
<keyword evidence="3" id="KW-0378">Hydrolase</keyword>
<dbReference type="Gene3D" id="1.10.530.10">
    <property type="match status" value="1"/>
</dbReference>
<evidence type="ECO:0000256" key="1">
    <source>
        <dbReference type="SAM" id="Phobius"/>
    </source>
</evidence>
<protein>
    <submittedName>
        <fullName evidence="3">Putative glycoside hydrolase</fullName>
    </submittedName>
</protein>
<keyword evidence="1" id="KW-0472">Membrane</keyword>
<dbReference type="GO" id="GO:0016998">
    <property type="term" value="P:cell wall macromolecule catabolic process"/>
    <property type="evidence" value="ECO:0007669"/>
    <property type="project" value="InterPro"/>
</dbReference>
<dbReference type="SUPFAM" id="SSF53955">
    <property type="entry name" value="Lysozyme-like"/>
    <property type="match status" value="1"/>
</dbReference>